<evidence type="ECO:0000313" key="2">
    <source>
        <dbReference type="Proteomes" id="UP000321822"/>
    </source>
</evidence>
<evidence type="ECO:0000313" key="1">
    <source>
        <dbReference type="EMBL" id="TWX64508.1"/>
    </source>
</evidence>
<dbReference type="OrthoDB" id="1238772at2"/>
<dbReference type="AlphaFoldDB" id="A0A5C6Q6X6"/>
<comment type="caution">
    <text evidence="1">The sequence shown here is derived from an EMBL/GenBank/DDBJ whole genome shotgun (WGS) entry which is preliminary data.</text>
</comment>
<dbReference type="PANTHER" id="PTHR41260:SF1">
    <property type="entry name" value="PROTEIN ECSC"/>
    <property type="match status" value="1"/>
</dbReference>
<protein>
    <submittedName>
        <fullName evidence="1">EcsC family protein</fullName>
    </submittedName>
</protein>
<dbReference type="RefSeq" id="WP_146791000.1">
    <property type="nucleotide sequence ID" value="NZ_VOLT01000013.1"/>
</dbReference>
<keyword evidence="2" id="KW-1185">Reference proteome</keyword>
<dbReference type="PANTHER" id="PTHR41260">
    <property type="entry name" value="PROTEIN ECSC"/>
    <property type="match status" value="1"/>
</dbReference>
<dbReference type="EMBL" id="VOLT01000013">
    <property type="protein sequence ID" value="TWX64508.1"/>
    <property type="molecule type" value="Genomic_DNA"/>
</dbReference>
<gene>
    <name evidence="1" type="ORF">ESZ36_19545</name>
</gene>
<reference evidence="1 2" key="1">
    <citation type="submission" date="2019-07" db="EMBL/GenBank/DDBJ databases">
        <title>Genomes of sea-ice associated Colwellia species.</title>
        <authorList>
            <person name="Bowman J.P."/>
        </authorList>
    </citation>
    <scope>NUCLEOTIDE SEQUENCE [LARGE SCALE GENOMIC DNA]</scope>
    <source>
        <strain evidence="1 2">ACAM 459</strain>
    </source>
</reference>
<dbReference type="Pfam" id="PF12787">
    <property type="entry name" value="EcsC"/>
    <property type="match status" value="1"/>
</dbReference>
<dbReference type="Proteomes" id="UP000321822">
    <property type="component" value="Unassembled WGS sequence"/>
</dbReference>
<name>A0A5C6Q6X6_9GAMM</name>
<proteinExistence type="predicted"/>
<dbReference type="InterPro" id="IPR024787">
    <property type="entry name" value="EcsC"/>
</dbReference>
<sequence length="263" mass="27789">MKISELHEKELLVAKSLLENPGLAAKITNLIGTPIEKGLDLLPDDWSKNIAKVTEKSLIKASDAAIFTMKDIPGEGSSNIWHKLGVAVSGGVGGFFGLAAIAVELPISTSIMLRSIADIARSEGESITTPETQMACLEVFALGGPSDLDDGSESGYFAIRAALAKSVAEAAEFILKKGITDEAAPILIKLIAKIAEKFGVQVTQKAAAQAVPAIGAAGGAIINTLFIDHFQDMARGHFIIRKLERVYGYEVVKDAYDALPKNG</sequence>
<organism evidence="1 2">
    <name type="scientific">Colwellia demingiae</name>
    <dbReference type="NCBI Taxonomy" id="89401"/>
    <lineage>
        <taxon>Bacteria</taxon>
        <taxon>Pseudomonadati</taxon>
        <taxon>Pseudomonadota</taxon>
        <taxon>Gammaproteobacteria</taxon>
        <taxon>Alteromonadales</taxon>
        <taxon>Colwelliaceae</taxon>
        <taxon>Colwellia</taxon>
    </lineage>
</organism>
<accession>A0A5C6Q6X6</accession>